<protein>
    <submittedName>
        <fullName evidence="2">Uncharacterized protein</fullName>
    </submittedName>
</protein>
<gene>
    <name evidence="2" type="ORF">LX32DRAFT_730200</name>
</gene>
<proteinExistence type="predicted"/>
<evidence type="ECO:0000256" key="1">
    <source>
        <dbReference type="SAM" id="MobiDB-lite"/>
    </source>
</evidence>
<feature type="compositionally biased region" description="Polar residues" evidence="1">
    <location>
        <begin position="32"/>
        <end position="45"/>
    </location>
</feature>
<feature type="compositionally biased region" description="Polar residues" evidence="1">
    <location>
        <begin position="7"/>
        <end position="22"/>
    </location>
</feature>
<reference evidence="2" key="1">
    <citation type="submission" date="2021-06" db="EMBL/GenBank/DDBJ databases">
        <title>Comparative genomics, transcriptomics and evolutionary studies reveal genomic signatures of adaptation to plant cell wall in hemibiotrophic fungi.</title>
        <authorList>
            <consortium name="DOE Joint Genome Institute"/>
            <person name="Baroncelli R."/>
            <person name="Diaz J.F."/>
            <person name="Benocci T."/>
            <person name="Peng M."/>
            <person name="Battaglia E."/>
            <person name="Haridas S."/>
            <person name="Andreopoulos W."/>
            <person name="Labutti K."/>
            <person name="Pangilinan J."/>
            <person name="Floch G.L."/>
            <person name="Makela M.R."/>
            <person name="Henrissat B."/>
            <person name="Grigoriev I.V."/>
            <person name="Crouch J.A."/>
            <person name="De Vries R.P."/>
            <person name="Sukno S.A."/>
            <person name="Thon M.R."/>
        </authorList>
    </citation>
    <scope>NUCLEOTIDE SEQUENCE</scope>
    <source>
        <strain evidence="2">MAFF235873</strain>
    </source>
</reference>
<feature type="non-terminal residue" evidence="2">
    <location>
        <position position="63"/>
    </location>
</feature>
<evidence type="ECO:0000313" key="2">
    <source>
        <dbReference type="EMBL" id="KAK2026326.1"/>
    </source>
</evidence>
<accession>A0AAD9HC77</accession>
<comment type="caution">
    <text evidence="2">The sequence shown here is derived from an EMBL/GenBank/DDBJ whole genome shotgun (WGS) entry which is preliminary data.</text>
</comment>
<dbReference type="EMBL" id="MU842917">
    <property type="protein sequence ID" value="KAK2026326.1"/>
    <property type="molecule type" value="Genomic_DNA"/>
</dbReference>
<organism evidence="2 3">
    <name type="scientific">Colletotrichum zoysiae</name>
    <dbReference type="NCBI Taxonomy" id="1216348"/>
    <lineage>
        <taxon>Eukaryota</taxon>
        <taxon>Fungi</taxon>
        <taxon>Dikarya</taxon>
        <taxon>Ascomycota</taxon>
        <taxon>Pezizomycotina</taxon>
        <taxon>Sordariomycetes</taxon>
        <taxon>Hypocreomycetidae</taxon>
        <taxon>Glomerellales</taxon>
        <taxon>Glomerellaceae</taxon>
        <taxon>Colletotrichum</taxon>
        <taxon>Colletotrichum graminicola species complex</taxon>
    </lineage>
</organism>
<keyword evidence="3" id="KW-1185">Reference proteome</keyword>
<name>A0AAD9HC77_9PEZI</name>
<evidence type="ECO:0000313" key="3">
    <source>
        <dbReference type="Proteomes" id="UP001232148"/>
    </source>
</evidence>
<dbReference type="AlphaFoldDB" id="A0AAD9HC77"/>
<dbReference type="Proteomes" id="UP001232148">
    <property type="component" value="Unassembled WGS sequence"/>
</dbReference>
<feature type="region of interest" description="Disordered" evidence="1">
    <location>
        <begin position="1"/>
        <end position="63"/>
    </location>
</feature>
<sequence length="63" mass="6499">WPFTARLTPSSKTPAPSRSNGSDVPALPPSANAPSITASQPNSPITKGHARISPVPFSTGHRP</sequence>